<dbReference type="Gene3D" id="3.40.50.300">
    <property type="entry name" value="P-loop containing nucleotide triphosphate hydrolases"/>
    <property type="match status" value="1"/>
</dbReference>
<dbReference type="PROSITE" id="PS50893">
    <property type="entry name" value="ABC_TRANSPORTER_2"/>
    <property type="match status" value="1"/>
</dbReference>
<keyword evidence="5" id="KW-1185">Reference proteome</keyword>
<dbReference type="PANTHER" id="PTHR43158:SF5">
    <property type="entry name" value="ABC TRANSPORTER, ATP-BINDING PROTEIN"/>
    <property type="match status" value="1"/>
</dbReference>
<dbReference type="RefSeq" id="WP_121671347.1">
    <property type="nucleotide sequence ID" value="NZ_BMXM01000002.1"/>
</dbReference>
<evidence type="ECO:0000256" key="2">
    <source>
        <dbReference type="ARBA" id="ARBA00022840"/>
    </source>
</evidence>
<protein>
    <submittedName>
        <fullName evidence="4">ABC transporter ATP-binding protein</fullName>
    </submittedName>
</protein>
<dbReference type="PANTHER" id="PTHR43158">
    <property type="entry name" value="SKFA PEPTIDE EXPORT ATP-BINDING PROTEIN SKFE"/>
    <property type="match status" value="1"/>
</dbReference>
<reference evidence="4 5" key="1">
    <citation type="submission" date="2018-10" db="EMBL/GenBank/DDBJ databases">
        <authorList>
            <person name="Li J."/>
        </authorList>
    </citation>
    <scope>NUCLEOTIDE SEQUENCE [LARGE SCALE GENOMIC DNA]</scope>
    <source>
        <strain evidence="4 5">CCTCC AB209002</strain>
    </source>
</reference>
<gene>
    <name evidence="4" type="ORF">D9V29_00405</name>
</gene>
<dbReference type="GO" id="GO:0005524">
    <property type="term" value="F:ATP binding"/>
    <property type="evidence" value="ECO:0007669"/>
    <property type="project" value="UniProtKB-KW"/>
</dbReference>
<keyword evidence="1" id="KW-0547">Nucleotide-binding</keyword>
<accession>A0A3L7A0Z6</accession>
<evidence type="ECO:0000313" key="4">
    <source>
        <dbReference type="EMBL" id="RLP73797.1"/>
    </source>
</evidence>
<dbReference type="GO" id="GO:0016887">
    <property type="term" value="F:ATP hydrolysis activity"/>
    <property type="evidence" value="ECO:0007669"/>
    <property type="project" value="InterPro"/>
</dbReference>
<dbReference type="InterPro" id="IPR003593">
    <property type="entry name" value="AAA+_ATPase"/>
</dbReference>
<evidence type="ECO:0000313" key="5">
    <source>
        <dbReference type="Proteomes" id="UP000270299"/>
    </source>
</evidence>
<dbReference type="EMBL" id="RCUV01000001">
    <property type="protein sequence ID" value="RLP73797.1"/>
    <property type="molecule type" value="Genomic_DNA"/>
</dbReference>
<dbReference type="SMART" id="SM00382">
    <property type="entry name" value="AAA"/>
    <property type="match status" value="1"/>
</dbReference>
<dbReference type="OrthoDB" id="9804819at2"/>
<dbReference type="SUPFAM" id="SSF52540">
    <property type="entry name" value="P-loop containing nucleoside triphosphate hydrolases"/>
    <property type="match status" value="1"/>
</dbReference>
<evidence type="ECO:0000256" key="1">
    <source>
        <dbReference type="ARBA" id="ARBA00022741"/>
    </source>
</evidence>
<dbReference type="InterPro" id="IPR003439">
    <property type="entry name" value="ABC_transporter-like_ATP-bd"/>
</dbReference>
<keyword evidence="2 4" id="KW-0067">ATP-binding</keyword>
<dbReference type="Proteomes" id="UP000270299">
    <property type="component" value="Unassembled WGS sequence"/>
</dbReference>
<sequence>MTSSSPSSTASSAVVSVHGLTKRFGKVTAVDNASFEIQPNTITGLLGRNGAGKTTIMQVLTGQDFATSGDVRVFGEHPTENARVLSRISFIKESQRYPDDFQPKHVFQSAPWFFENWDADFAAQLVEEFRLPVNRRIKKLSRGQLSAVGVIVGLASRAPLTFFDEPYLGLDAVARQLFYDRLLADFAEHPRTVVLSTHLIDEVSQLLEHVLVIDQGTLIIDEPAETLRGSATTVVGTRTAVDAFVAGRDVLHRDGIGGLASVTVGRLDADERREAAQAGLELSPVSLQQLIVRKTNLTEKEFETQS</sequence>
<dbReference type="CDD" id="cd03230">
    <property type="entry name" value="ABC_DR_subfamily_A"/>
    <property type="match status" value="1"/>
</dbReference>
<feature type="domain" description="ABC transporter" evidence="3">
    <location>
        <begin position="15"/>
        <end position="240"/>
    </location>
</feature>
<evidence type="ECO:0000259" key="3">
    <source>
        <dbReference type="PROSITE" id="PS50893"/>
    </source>
</evidence>
<dbReference type="InterPro" id="IPR027417">
    <property type="entry name" value="P-loop_NTPase"/>
</dbReference>
<dbReference type="Pfam" id="PF00005">
    <property type="entry name" value="ABC_tran"/>
    <property type="match status" value="1"/>
</dbReference>
<dbReference type="AlphaFoldDB" id="A0A3L7A0Z6"/>
<proteinExistence type="predicted"/>
<organism evidence="4 5">
    <name type="scientific">Mycetocola manganoxydans</name>
    <dbReference type="NCBI Taxonomy" id="699879"/>
    <lineage>
        <taxon>Bacteria</taxon>
        <taxon>Bacillati</taxon>
        <taxon>Actinomycetota</taxon>
        <taxon>Actinomycetes</taxon>
        <taxon>Micrococcales</taxon>
        <taxon>Microbacteriaceae</taxon>
        <taxon>Mycetocola</taxon>
    </lineage>
</organism>
<name>A0A3L7A0Z6_9MICO</name>
<comment type="caution">
    <text evidence="4">The sequence shown here is derived from an EMBL/GenBank/DDBJ whole genome shotgun (WGS) entry which is preliminary data.</text>
</comment>